<dbReference type="RefSeq" id="WP_118594337.1">
    <property type="nucleotide sequence ID" value="NZ_CANUDH010000001.1"/>
</dbReference>
<evidence type="ECO:0000313" key="1">
    <source>
        <dbReference type="EMBL" id="WOF13215.1"/>
    </source>
</evidence>
<reference evidence="1 2" key="1">
    <citation type="submission" date="2019-09" db="EMBL/GenBank/DDBJ databases">
        <title>Butyricimonas paravirosa DSM 105722 (=214-4 = JCM 18677 = CCUG 65563).</title>
        <authorList>
            <person name="Le Roy T."/>
            <person name="Cani P.D."/>
        </authorList>
    </citation>
    <scope>NUCLEOTIDE SEQUENCE [LARGE SCALE GENOMIC DNA]</scope>
    <source>
        <strain evidence="1 2">DSM 105722</strain>
    </source>
</reference>
<keyword evidence="2" id="KW-1185">Reference proteome</keyword>
<evidence type="ECO:0000313" key="2">
    <source>
        <dbReference type="Proteomes" id="UP001302374"/>
    </source>
</evidence>
<dbReference type="Proteomes" id="UP001302374">
    <property type="component" value="Chromosome"/>
</dbReference>
<evidence type="ECO:0008006" key="3">
    <source>
        <dbReference type="Google" id="ProtNLM"/>
    </source>
</evidence>
<proteinExistence type="predicted"/>
<dbReference type="PROSITE" id="PS51257">
    <property type="entry name" value="PROKAR_LIPOPROTEIN"/>
    <property type="match status" value="1"/>
</dbReference>
<dbReference type="GeneID" id="86892321"/>
<dbReference type="EMBL" id="CP043839">
    <property type="protein sequence ID" value="WOF13215.1"/>
    <property type="molecule type" value="Genomic_DNA"/>
</dbReference>
<name>A0ABZ0FXQ3_9BACT</name>
<accession>A0ABZ0FXQ3</accession>
<protein>
    <recommendedName>
        <fullName evidence="3">Major fimbrial subunit protein N-terminal domain-containing protein</fullName>
    </recommendedName>
</protein>
<sequence length="494" mass="55157">MQNMKQIFLTVLLGGCLGGLFSGCTDEDMSGKTTEDTLGVRVNLGSRAKLDGSDIEISSLKVYAFWGEEQVGYHELTSSEQEKGSFMMDVVQKTMSEQEIAFYAIADDKVVEYERGQDFSKNMSRADLEQIAFTSVINDEKLPLTCREEVEIAVSGGVENEAEGHEGHLIVNKDKPVELKLSYPAGKLELYFAKGPNVNSDGLVVKSAKVLRNGMREKNYVFPVSLDKLQAVGSYPADKPINLKNNGVVAKTLENKTTNADDYELLMEGNVFLFENPYGSKDNNVDQPGDNDGNVIEIVYTVNGGNERTKEVYLPAIERGKCYQVLCWVDYRGTVIVTYKVLPWETENIYELDGGGHPSYNCTLDGDKDNTDVWVSVTDPVLPRDREGAVNFRFKMNSKQQWTPTLRNAVGFKMAVMRVADEMLMPDSAIDEGEYIITIWPTEDSKVGDVTYLEITSRSLTGEFEPLLINTDKKWGSDSQTLIKIVRVEQQSTK</sequence>
<gene>
    <name evidence="1" type="ORF">F1644_13480</name>
</gene>
<organism evidence="1 2">
    <name type="scientific">Butyricimonas paravirosa</name>
    <dbReference type="NCBI Taxonomy" id="1472417"/>
    <lineage>
        <taxon>Bacteria</taxon>
        <taxon>Pseudomonadati</taxon>
        <taxon>Bacteroidota</taxon>
        <taxon>Bacteroidia</taxon>
        <taxon>Bacteroidales</taxon>
        <taxon>Odoribacteraceae</taxon>
        <taxon>Butyricimonas</taxon>
    </lineage>
</organism>